<dbReference type="RefSeq" id="WP_377170261.1">
    <property type="nucleotide sequence ID" value="NZ_JBHSMQ010000009.1"/>
</dbReference>
<dbReference type="InterPro" id="IPR056077">
    <property type="entry name" value="DUF7660"/>
</dbReference>
<evidence type="ECO:0000259" key="1">
    <source>
        <dbReference type="Pfam" id="PF24693"/>
    </source>
</evidence>
<protein>
    <recommendedName>
        <fullName evidence="1">DUF7660 domain-containing protein</fullName>
    </recommendedName>
</protein>
<evidence type="ECO:0000313" key="2">
    <source>
        <dbReference type="EMBL" id="MFC5457212.1"/>
    </source>
</evidence>
<evidence type="ECO:0000313" key="3">
    <source>
        <dbReference type="Proteomes" id="UP001596052"/>
    </source>
</evidence>
<accession>A0ABW0KWG3</accession>
<organism evidence="2 3">
    <name type="scientific">Prosthecobacter fluviatilis</name>
    <dbReference type="NCBI Taxonomy" id="445931"/>
    <lineage>
        <taxon>Bacteria</taxon>
        <taxon>Pseudomonadati</taxon>
        <taxon>Verrucomicrobiota</taxon>
        <taxon>Verrucomicrobiia</taxon>
        <taxon>Verrucomicrobiales</taxon>
        <taxon>Verrucomicrobiaceae</taxon>
        <taxon>Prosthecobacter</taxon>
    </lineage>
</organism>
<sequence length="68" mass="7950">MKTRDDVVLTLKSLLADLSRDRSSWENPSLERYLDAMAAWLDSARMRNTEKPSWELICEMLEAAKVYE</sequence>
<dbReference type="EMBL" id="JBHSMQ010000009">
    <property type="protein sequence ID" value="MFC5457212.1"/>
    <property type="molecule type" value="Genomic_DNA"/>
</dbReference>
<proteinExistence type="predicted"/>
<dbReference type="Proteomes" id="UP001596052">
    <property type="component" value="Unassembled WGS sequence"/>
</dbReference>
<name>A0ABW0KWG3_9BACT</name>
<dbReference type="Pfam" id="PF24693">
    <property type="entry name" value="DUF7660"/>
    <property type="match status" value="1"/>
</dbReference>
<reference evidence="3" key="1">
    <citation type="journal article" date="2019" name="Int. J. Syst. Evol. Microbiol.">
        <title>The Global Catalogue of Microorganisms (GCM) 10K type strain sequencing project: providing services to taxonomists for standard genome sequencing and annotation.</title>
        <authorList>
            <consortium name="The Broad Institute Genomics Platform"/>
            <consortium name="The Broad Institute Genome Sequencing Center for Infectious Disease"/>
            <person name="Wu L."/>
            <person name="Ma J."/>
        </authorList>
    </citation>
    <scope>NUCLEOTIDE SEQUENCE [LARGE SCALE GENOMIC DNA]</scope>
    <source>
        <strain evidence="3">CGMCC 4.1469</strain>
    </source>
</reference>
<keyword evidence="3" id="KW-1185">Reference proteome</keyword>
<gene>
    <name evidence="2" type="ORF">ACFQDI_20250</name>
</gene>
<feature type="domain" description="DUF7660" evidence="1">
    <location>
        <begin position="3"/>
        <end position="68"/>
    </location>
</feature>
<comment type="caution">
    <text evidence="2">The sequence shown here is derived from an EMBL/GenBank/DDBJ whole genome shotgun (WGS) entry which is preliminary data.</text>
</comment>